<feature type="region of interest" description="Disordered" evidence="2">
    <location>
        <begin position="21"/>
        <end position="55"/>
    </location>
</feature>
<organism evidence="3 4">
    <name type="scientific">Talaromyces proteolyticus</name>
    <dbReference type="NCBI Taxonomy" id="1131652"/>
    <lineage>
        <taxon>Eukaryota</taxon>
        <taxon>Fungi</taxon>
        <taxon>Dikarya</taxon>
        <taxon>Ascomycota</taxon>
        <taxon>Pezizomycotina</taxon>
        <taxon>Eurotiomycetes</taxon>
        <taxon>Eurotiomycetidae</taxon>
        <taxon>Eurotiales</taxon>
        <taxon>Trichocomaceae</taxon>
        <taxon>Talaromyces</taxon>
        <taxon>Talaromyces sect. Bacilispori</taxon>
    </lineage>
</organism>
<dbReference type="InterPro" id="IPR001005">
    <property type="entry name" value="SANT/Myb"/>
</dbReference>
<dbReference type="Proteomes" id="UP001201262">
    <property type="component" value="Unassembled WGS sequence"/>
</dbReference>
<feature type="region of interest" description="Disordered" evidence="2">
    <location>
        <begin position="167"/>
        <end position="230"/>
    </location>
</feature>
<feature type="coiled-coil region" evidence="1">
    <location>
        <begin position="289"/>
        <end position="348"/>
    </location>
</feature>
<accession>A0AAD4L2J4</accession>
<sequence>MVRKRSRQTLVVTLSVPSNKLATAKSQDNRRNKTTANHKGSWRRWTDEEKNRLQSVRIQHPKKTWRDIQEEFFPDRTEKAVMKEHSKLHLNMEAQKNAEPQTAQNNVSEAQPRRNLKRHQPHTVETSNDDSSDGSSEGGDIEYHVQQVPSSTTKKLRQPVIPLQCSASGSVVRSPERPYLGPEREISSPRKIASHQISAETRAPTAPIAGSQTHQNASEMRGPTSSAPPAKTNTLFATESRNSNISLETNEGSKPEFVGDDAELNSDYALLQIQVKKIFVKAKKNCETESQTEKKFAEMEQQLKNSEQRTKALQAENLRLTNEHRRDCSNFESEIRKMMDELDELKKERDDLAGWKFEVQSNLHRFCPNHSNSSPKAIKSG</sequence>
<keyword evidence="1" id="KW-0175">Coiled coil</keyword>
<feature type="compositionally biased region" description="Polar residues" evidence="2">
    <location>
        <begin position="98"/>
        <end position="109"/>
    </location>
</feature>
<reference evidence="3" key="1">
    <citation type="submission" date="2021-12" db="EMBL/GenBank/DDBJ databases">
        <title>Convergent genome expansion in fungi linked to evolution of root-endophyte symbiosis.</title>
        <authorList>
            <consortium name="DOE Joint Genome Institute"/>
            <person name="Ke Y.-H."/>
            <person name="Bonito G."/>
            <person name="Liao H.-L."/>
            <person name="Looney B."/>
            <person name="Rojas-Flechas A."/>
            <person name="Nash J."/>
            <person name="Hameed K."/>
            <person name="Schadt C."/>
            <person name="Martin F."/>
            <person name="Crous P.W."/>
            <person name="Miettinen O."/>
            <person name="Magnuson J.K."/>
            <person name="Labbe J."/>
            <person name="Jacobson D."/>
            <person name="Doktycz M.J."/>
            <person name="Veneault-Fourrey C."/>
            <person name="Kuo A."/>
            <person name="Mondo S."/>
            <person name="Calhoun S."/>
            <person name="Riley R."/>
            <person name="Ohm R."/>
            <person name="LaButti K."/>
            <person name="Andreopoulos B."/>
            <person name="Pangilinan J."/>
            <person name="Nolan M."/>
            <person name="Tritt A."/>
            <person name="Clum A."/>
            <person name="Lipzen A."/>
            <person name="Daum C."/>
            <person name="Barry K."/>
            <person name="Grigoriev I.V."/>
            <person name="Vilgalys R."/>
        </authorList>
    </citation>
    <scope>NUCLEOTIDE SEQUENCE</scope>
    <source>
        <strain evidence="3">PMI_201</strain>
    </source>
</reference>
<evidence type="ECO:0000313" key="4">
    <source>
        <dbReference type="Proteomes" id="UP001201262"/>
    </source>
</evidence>
<gene>
    <name evidence="3" type="ORF">BGW36DRAFT_356189</name>
</gene>
<feature type="compositionally biased region" description="Polar residues" evidence="2">
    <location>
        <begin position="210"/>
        <end position="230"/>
    </location>
</feature>
<evidence type="ECO:0000256" key="2">
    <source>
        <dbReference type="SAM" id="MobiDB-lite"/>
    </source>
</evidence>
<name>A0AAD4L2J4_9EURO</name>
<dbReference type="RefSeq" id="XP_046075420.1">
    <property type="nucleotide sequence ID" value="XM_046213741.1"/>
</dbReference>
<feature type="region of interest" description="Disordered" evidence="2">
    <location>
        <begin position="95"/>
        <end position="141"/>
    </location>
</feature>
<dbReference type="CDD" id="cd00167">
    <property type="entry name" value="SANT"/>
    <property type="match status" value="1"/>
</dbReference>
<comment type="caution">
    <text evidence="3">The sequence shown here is derived from an EMBL/GenBank/DDBJ whole genome shotgun (WGS) entry which is preliminary data.</text>
</comment>
<proteinExistence type="predicted"/>
<evidence type="ECO:0000313" key="3">
    <source>
        <dbReference type="EMBL" id="KAH8702044.1"/>
    </source>
</evidence>
<dbReference type="EMBL" id="JAJTJA010000003">
    <property type="protein sequence ID" value="KAH8702044.1"/>
    <property type="molecule type" value="Genomic_DNA"/>
</dbReference>
<evidence type="ECO:0000256" key="1">
    <source>
        <dbReference type="SAM" id="Coils"/>
    </source>
</evidence>
<dbReference type="AlphaFoldDB" id="A0AAD4L2J4"/>
<keyword evidence="4" id="KW-1185">Reference proteome</keyword>
<dbReference type="InterPro" id="IPR009057">
    <property type="entry name" value="Homeodomain-like_sf"/>
</dbReference>
<dbReference type="SUPFAM" id="SSF46689">
    <property type="entry name" value="Homeodomain-like"/>
    <property type="match status" value="1"/>
</dbReference>
<protein>
    <submittedName>
        <fullName evidence="3">Uncharacterized protein</fullName>
    </submittedName>
</protein>
<dbReference type="GeneID" id="70244028"/>